<evidence type="ECO:0000256" key="1">
    <source>
        <dbReference type="SAM" id="MobiDB-lite"/>
    </source>
</evidence>
<evidence type="ECO:0000313" key="3">
    <source>
        <dbReference type="EMBL" id="EUC33454.1"/>
    </source>
</evidence>
<feature type="region of interest" description="Disordered" evidence="1">
    <location>
        <begin position="113"/>
        <end position="152"/>
    </location>
</feature>
<dbReference type="eggNOG" id="ENOG502SR6P">
    <property type="taxonomic scope" value="Eukaryota"/>
</dbReference>
<keyword evidence="4" id="KW-1185">Reference proteome</keyword>
<organism evidence="3 4">
    <name type="scientific">Cochliobolus carbonum (strain 26-R-13)</name>
    <name type="common">Maize leaf spot fungus</name>
    <name type="synonym">Bipolaris zeicola</name>
    <dbReference type="NCBI Taxonomy" id="930089"/>
    <lineage>
        <taxon>Eukaryota</taxon>
        <taxon>Fungi</taxon>
        <taxon>Dikarya</taxon>
        <taxon>Ascomycota</taxon>
        <taxon>Pezizomycotina</taxon>
        <taxon>Dothideomycetes</taxon>
        <taxon>Pleosporomycetidae</taxon>
        <taxon>Pleosporales</taxon>
        <taxon>Pleosporineae</taxon>
        <taxon>Pleosporaceae</taxon>
        <taxon>Bipolaris</taxon>
    </lineage>
</organism>
<dbReference type="HOGENOM" id="CLU_101050_1_1_1"/>
<keyword evidence="2" id="KW-0732">Signal</keyword>
<feature type="chain" id="PRO_5004888929" evidence="2">
    <location>
        <begin position="18"/>
        <end position="181"/>
    </location>
</feature>
<accession>W6YD64</accession>
<feature type="signal peptide" evidence="2">
    <location>
        <begin position="1"/>
        <end position="17"/>
    </location>
</feature>
<evidence type="ECO:0000313" key="4">
    <source>
        <dbReference type="Proteomes" id="UP000053841"/>
    </source>
</evidence>
<sequence>MRFSITLLLAAAVAVVAQDTVSAPSSDCEPHGDHWHCADGVPEPTTPPTPEQLASFSAAEAAEDSTPASAIASRTSSGSVLVTPSSTHSHDDDDHDDDDHVATASTCEPHGDHWHCPSGVAEPTAPPAAAVSGTTTTSGATSGAASAASSASQAPQQTGNAASHIGAGQVVALIGAAAYFL</sequence>
<protein>
    <submittedName>
        <fullName evidence="3">Uncharacterized protein</fullName>
    </submittedName>
</protein>
<evidence type="ECO:0000256" key="2">
    <source>
        <dbReference type="SAM" id="SignalP"/>
    </source>
</evidence>
<feature type="compositionally biased region" description="Low complexity" evidence="1">
    <location>
        <begin position="121"/>
        <end position="152"/>
    </location>
</feature>
<dbReference type="RefSeq" id="XP_007712225.1">
    <property type="nucleotide sequence ID" value="XM_007714035.1"/>
</dbReference>
<dbReference type="AlphaFoldDB" id="W6YD64"/>
<name>W6YD64_COCC2</name>
<proteinExistence type="predicted"/>
<dbReference type="KEGG" id="bze:COCCADRAFT_5011"/>
<dbReference type="Proteomes" id="UP000053841">
    <property type="component" value="Unassembled WGS sequence"/>
</dbReference>
<dbReference type="STRING" id="930089.W6YD64"/>
<feature type="compositionally biased region" description="Polar residues" evidence="1">
    <location>
        <begin position="66"/>
        <end position="87"/>
    </location>
</feature>
<reference evidence="3 4" key="1">
    <citation type="journal article" date="2013" name="PLoS Genet.">
        <title>Comparative genome structure, secondary metabolite, and effector coding capacity across Cochliobolus pathogens.</title>
        <authorList>
            <person name="Condon B.J."/>
            <person name="Leng Y."/>
            <person name="Wu D."/>
            <person name="Bushley K.E."/>
            <person name="Ohm R.A."/>
            <person name="Otillar R."/>
            <person name="Martin J."/>
            <person name="Schackwitz W."/>
            <person name="Grimwood J."/>
            <person name="MohdZainudin N."/>
            <person name="Xue C."/>
            <person name="Wang R."/>
            <person name="Manning V.A."/>
            <person name="Dhillon B."/>
            <person name="Tu Z.J."/>
            <person name="Steffenson B.J."/>
            <person name="Salamov A."/>
            <person name="Sun H."/>
            <person name="Lowry S."/>
            <person name="LaButti K."/>
            <person name="Han J."/>
            <person name="Copeland A."/>
            <person name="Lindquist E."/>
            <person name="Barry K."/>
            <person name="Schmutz J."/>
            <person name="Baker S.E."/>
            <person name="Ciuffetti L.M."/>
            <person name="Grigoriev I.V."/>
            <person name="Zhong S."/>
            <person name="Turgeon B.G."/>
        </authorList>
    </citation>
    <scope>NUCLEOTIDE SEQUENCE [LARGE SCALE GENOMIC DNA]</scope>
    <source>
        <strain evidence="3 4">26-R-13</strain>
    </source>
</reference>
<dbReference type="EMBL" id="KI964610">
    <property type="protein sequence ID" value="EUC33454.1"/>
    <property type="molecule type" value="Genomic_DNA"/>
</dbReference>
<dbReference type="GeneID" id="19149981"/>
<feature type="compositionally biased region" description="Basic and acidic residues" evidence="1">
    <location>
        <begin position="28"/>
        <end position="37"/>
    </location>
</feature>
<gene>
    <name evidence="3" type="ORF">COCCADRAFT_5011</name>
</gene>
<feature type="region of interest" description="Disordered" evidence="1">
    <location>
        <begin position="24"/>
        <end position="99"/>
    </location>
</feature>